<dbReference type="RefSeq" id="WP_147178468.1">
    <property type="nucleotide sequence ID" value="NZ_BJZP01000002.1"/>
</dbReference>
<sequence>MQLVRSSVDFYEGNAEDYAARSSGAARMWLDRFMADLPPGASVLELGCGAGHDAARLIAAGFDVTPTDGSPAMAREAERRLGRPVETLRFEDLHGAAMYDGIWASACLLHVPRKELPDVLAKIALLLNPSGLFYASYKTGGREGRDSLGRYYNRPGSSWLSRVYLEAGFQAPVIEQVNGGGFDGVATEWLHVVARPKPPRN</sequence>
<name>A0A512HDY5_9HYPH</name>
<dbReference type="OrthoDB" id="9804312at2"/>
<dbReference type="Gene3D" id="3.40.50.150">
    <property type="entry name" value="Vaccinia Virus protein VP39"/>
    <property type="match status" value="1"/>
</dbReference>
<dbReference type="GO" id="GO:0008168">
    <property type="term" value="F:methyltransferase activity"/>
    <property type="evidence" value="ECO:0007669"/>
    <property type="project" value="UniProtKB-KW"/>
</dbReference>
<reference evidence="1 2" key="1">
    <citation type="submission" date="2019-07" db="EMBL/GenBank/DDBJ databases">
        <title>Whole genome shotgun sequence of Rhizobium naphthalenivorans NBRC 107585.</title>
        <authorList>
            <person name="Hosoyama A."/>
            <person name="Uohara A."/>
            <person name="Ohji S."/>
            <person name="Ichikawa N."/>
        </authorList>
    </citation>
    <scope>NUCLEOTIDE SEQUENCE [LARGE SCALE GENOMIC DNA]</scope>
    <source>
        <strain evidence="1 2">NBRC 107585</strain>
    </source>
</reference>
<protein>
    <submittedName>
        <fullName evidence="1">SAM-dependent methyltransferase</fullName>
    </submittedName>
</protein>
<dbReference type="InterPro" id="IPR029063">
    <property type="entry name" value="SAM-dependent_MTases_sf"/>
</dbReference>
<dbReference type="CDD" id="cd02440">
    <property type="entry name" value="AdoMet_MTases"/>
    <property type="match status" value="1"/>
</dbReference>
<organism evidence="1 2">
    <name type="scientific">Ciceribacter naphthalenivorans</name>
    <dbReference type="NCBI Taxonomy" id="1118451"/>
    <lineage>
        <taxon>Bacteria</taxon>
        <taxon>Pseudomonadati</taxon>
        <taxon>Pseudomonadota</taxon>
        <taxon>Alphaproteobacteria</taxon>
        <taxon>Hyphomicrobiales</taxon>
        <taxon>Rhizobiaceae</taxon>
        <taxon>Ciceribacter</taxon>
    </lineage>
</organism>
<dbReference type="SUPFAM" id="SSF53335">
    <property type="entry name" value="S-adenosyl-L-methionine-dependent methyltransferases"/>
    <property type="match status" value="1"/>
</dbReference>
<dbReference type="PANTHER" id="PTHR43861">
    <property type="entry name" value="TRANS-ACONITATE 2-METHYLTRANSFERASE-RELATED"/>
    <property type="match status" value="1"/>
</dbReference>
<keyword evidence="1" id="KW-0808">Transferase</keyword>
<proteinExistence type="predicted"/>
<dbReference type="GO" id="GO:0032259">
    <property type="term" value="P:methylation"/>
    <property type="evidence" value="ECO:0007669"/>
    <property type="project" value="UniProtKB-KW"/>
</dbReference>
<dbReference type="PANTHER" id="PTHR43861:SF1">
    <property type="entry name" value="TRANS-ACONITATE 2-METHYLTRANSFERASE"/>
    <property type="match status" value="1"/>
</dbReference>
<dbReference type="AlphaFoldDB" id="A0A512HDY5"/>
<keyword evidence="2" id="KW-1185">Reference proteome</keyword>
<keyword evidence="1" id="KW-0489">Methyltransferase</keyword>
<comment type="caution">
    <text evidence="1">The sequence shown here is derived from an EMBL/GenBank/DDBJ whole genome shotgun (WGS) entry which is preliminary data.</text>
</comment>
<evidence type="ECO:0000313" key="2">
    <source>
        <dbReference type="Proteomes" id="UP000321717"/>
    </source>
</evidence>
<evidence type="ECO:0000313" key="1">
    <source>
        <dbReference type="EMBL" id="GEO83664.1"/>
    </source>
</evidence>
<dbReference type="Proteomes" id="UP000321717">
    <property type="component" value="Unassembled WGS sequence"/>
</dbReference>
<dbReference type="EMBL" id="BJZP01000002">
    <property type="protein sequence ID" value="GEO83664.1"/>
    <property type="molecule type" value="Genomic_DNA"/>
</dbReference>
<accession>A0A512HDY5</accession>
<dbReference type="Pfam" id="PF13489">
    <property type="entry name" value="Methyltransf_23"/>
    <property type="match status" value="1"/>
</dbReference>
<gene>
    <name evidence="1" type="ORF">RNA01_05960</name>
</gene>